<gene>
    <name evidence="2" type="ORF">A8145_29185</name>
    <name evidence="1" type="ORF">BAE39_29505</name>
</gene>
<evidence type="ECO:0000313" key="1">
    <source>
        <dbReference type="EMBL" id="OBP78945.1"/>
    </source>
</evidence>
<dbReference type="EMBL" id="LZTJ01000005">
    <property type="protein sequence ID" value="OBP78945.1"/>
    <property type="molecule type" value="Genomic_DNA"/>
</dbReference>
<dbReference type="AlphaFoldDB" id="A0A1A5QPK1"/>
<name>A0A1A5QPK1_RHILI</name>
<evidence type="ECO:0000313" key="3">
    <source>
        <dbReference type="Proteomes" id="UP000093737"/>
    </source>
</evidence>
<reference evidence="1" key="3">
    <citation type="submission" date="2016-06" db="EMBL/GenBank/DDBJ databases">
        <authorList>
            <person name="Kjaerup R.B."/>
            <person name="Dalgaard T.S."/>
            <person name="Juul-Madsen H.R."/>
        </authorList>
    </citation>
    <scope>NUCLEOTIDE SEQUENCE</scope>
    <source>
        <strain evidence="1">R7ANS::ICEMlSym2042</strain>
    </source>
</reference>
<evidence type="ECO:0000313" key="2">
    <source>
        <dbReference type="EMBL" id="OBQ69655.1"/>
    </source>
</evidence>
<dbReference type="Proteomes" id="UP000093748">
    <property type="component" value="Unassembled WGS sequence"/>
</dbReference>
<proteinExistence type="predicted"/>
<evidence type="ECO:0000313" key="4">
    <source>
        <dbReference type="Proteomes" id="UP000093748"/>
    </source>
</evidence>
<organism evidence="1 4">
    <name type="scientific">Rhizobium loti</name>
    <name type="common">Mesorhizobium loti</name>
    <dbReference type="NCBI Taxonomy" id="381"/>
    <lineage>
        <taxon>Bacteria</taxon>
        <taxon>Pseudomonadati</taxon>
        <taxon>Pseudomonadota</taxon>
        <taxon>Alphaproteobacteria</taxon>
        <taxon>Hyphomicrobiales</taxon>
        <taxon>Phyllobacteriaceae</taxon>
        <taxon>Mesorhizobium</taxon>
    </lineage>
</organism>
<reference evidence="2 3" key="1">
    <citation type="submission" date="2016-05" db="EMBL/GenBank/DDBJ databases">
        <authorList>
            <person name="Ramsay J.P."/>
        </authorList>
    </citation>
    <scope>NUCLEOTIDE SEQUENCE [LARGE SCALE GENOMIC DNA]</scope>
    <source>
        <strain evidence="2 3">NZP2042</strain>
    </source>
</reference>
<reference evidence="4" key="2">
    <citation type="submission" date="2016-06" db="EMBL/GenBank/DDBJ databases">
        <title>NZP2037 Pacbio-Illumina hybrid assembly.</title>
        <authorList>
            <person name="Ramsay J.P."/>
        </authorList>
    </citation>
    <scope>NUCLEOTIDE SEQUENCE [LARGE SCALE GENOMIC DNA]</scope>
    <source>
        <strain evidence="4">R7ANS::ICEMlSym2042</strain>
    </source>
</reference>
<dbReference type="EMBL" id="LYTK01000007">
    <property type="protein sequence ID" value="OBQ69655.1"/>
    <property type="molecule type" value="Genomic_DNA"/>
</dbReference>
<accession>A0A1A5QPK1</accession>
<sequence>MKIVDFVEFFVGENLKASRIVPYAPATPHSRPQLTSFANVRRQGLERRKWARKRTVSFCILRPAISYAQDDIRITKQIEIEQKQCGFTVSQ</sequence>
<protein>
    <submittedName>
        <fullName evidence="1">Uncharacterized protein</fullName>
    </submittedName>
</protein>
<dbReference type="Proteomes" id="UP000093737">
    <property type="component" value="Unassembled WGS sequence"/>
</dbReference>
<comment type="caution">
    <text evidence="1">The sequence shown here is derived from an EMBL/GenBank/DDBJ whole genome shotgun (WGS) entry which is preliminary data.</text>
</comment>